<evidence type="ECO:0000313" key="15">
    <source>
        <dbReference type="Proteomes" id="UP001590950"/>
    </source>
</evidence>
<keyword evidence="7" id="KW-0449">Lipoprotein</keyword>
<feature type="transmembrane region" description="Helical" evidence="11">
    <location>
        <begin position="220"/>
        <end position="239"/>
    </location>
</feature>
<dbReference type="EMBL" id="JBEFKJ010000010">
    <property type="protein sequence ID" value="KAL2043969.1"/>
    <property type="molecule type" value="Genomic_DNA"/>
</dbReference>
<evidence type="ECO:0000313" key="14">
    <source>
        <dbReference type="EMBL" id="KAL2043969.1"/>
    </source>
</evidence>
<comment type="caution">
    <text evidence="14">The sequence shown here is derived from an EMBL/GenBank/DDBJ whole genome shotgun (WGS) entry which is preliminary data.</text>
</comment>
<protein>
    <recommendedName>
        <fullName evidence="11">Palmitoyltransferase</fullName>
        <ecNumber evidence="11">2.3.1.225</ecNumber>
    </recommendedName>
</protein>
<evidence type="ECO:0000256" key="8">
    <source>
        <dbReference type="ARBA" id="ARBA00023315"/>
    </source>
</evidence>
<comment type="subcellular location">
    <subcellularLocation>
        <location evidence="1">Membrane</location>
        <topology evidence="1">Multi-pass membrane protein</topology>
    </subcellularLocation>
</comment>
<sequence>MDQARFNKTAANLWVSRIIPLVLIGITGYATWVVIVLICAKYLINPPPSLHTPRHGAGIAVLVLYSILLLLMALTYFRLLFTVIYNPGYVPRGPQWHAQQEQKARERQQLRKDYSKKDSDNSKDVSEGNRDSASNAYIYGGSLGSATTQLAPSIRDFITKDAFVCQGDGRPIWCSTCLNYKPDRAHHCSEIDRCTRKMDHFCPWVGGVVSETSFKFFVQFVAWTAVYCIFSLIVTAFYSAEYKRKTNTINIHWLVALCLAALFGMFTIGMTGSSLQFVLINSSTIENLSRKTIVWTLALYMPRLPETPPGFRTISYSTQQVPEGSNASSDQAAGVVRTFAILHTKPGENPFDLGPYQNFKTVMGEHWYDWFLPIRYSPCCYHDATDSQFAMGPVVQRMRREAGIQVPEALDEEKLHRRRKRRRRRHRSDTAASREAEIRHDCNLNEKARTNNGNEVDLESGLGHTNGSVQ</sequence>
<comment type="catalytic activity">
    <reaction evidence="10 11">
        <text>L-cysteinyl-[protein] + hexadecanoyl-CoA = S-hexadecanoyl-L-cysteinyl-[protein] + CoA</text>
        <dbReference type="Rhea" id="RHEA:36683"/>
        <dbReference type="Rhea" id="RHEA-COMP:10131"/>
        <dbReference type="Rhea" id="RHEA-COMP:11032"/>
        <dbReference type="ChEBI" id="CHEBI:29950"/>
        <dbReference type="ChEBI" id="CHEBI:57287"/>
        <dbReference type="ChEBI" id="CHEBI:57379"/>
        <dbReference type="ChEBI" id="CHEBI:74151"/>
        <dbReference type="EC" id="2.3.1.225"/>
    </reaction>
</comment>
<keyword evidence="15" id="KW-1185">Reference proteome</keyword>
<feature type="transmembrane region" description="Helical" evidence="11">
    <location>
        <begin position="56"/>
        <end position="77"/>
    </location>
</feature>
<comment type="domain">
    <text evidence="11">The DHHC domain is required for palmitoyltransferase activity.</text>
</comment>
<keyword evidence="3 11" id="KW-0812">Transmembrane</keyword>
<feature type="region of interest" description="Disordered" evidence="12">
    <location>
        <begin position="96"/>
        <end position="130"/>
    </location>
</feature>
<dbReference type="InterPro" id="IPR039859">
    <property type="entry name" value="PFA4/ZDH16/20/ERF2-like"/>
</dbReference>
<evidence type="ECO:0000256" key="1">
    <source>
        <dbReference type="ARBA" id="ARBA00004141"/>
    </source>
</evidence>
<evidence type="ECO:0000256" key="3">
    <source>
        <dbReference type="ARBA" id="ARBA00022692"/>
    </source>
</evidence>
<evidence type="ECO:0000256" key="5">
    <source>
        <dbReference type="ARBA" id="ARBA00023136"/>
    </source>
</evidence>
<feature type="transmembrane region" description="Helical" evidence="11">
    <location>
        <begin position="21"/>
        <end position="44"/>
    </location>
</feature>
<evidence type="ECO:0000256" key="12">
    <source>
        <dbReference type="SAM" id="MobiDB-lite"/>
    </source>
</evidence>
<dbReference type="Proteomes" id="UP001590950">
    <property type="component" value="Unassembled WGS sequence"/>
</dbReference>
<gene>
    <name evidence="14" type="ORF">N7G274_003489</name>
</gene>
<keyword evidence="6" id="KW-0564">Palmitate</keyword>
<evidence type="ECO:0000256" key="11">
    <source>
        <dbReference type="RuleBase" id="RU079119"/>
    </source>
</evidence>
<feature type="region of interest" description="Disordered" evidence="12">
    <location>
        <begin position="406"/>
        <end position="470"/>
    </location>
</feature>
<keyword evidence="2 11" id="KW-0808">Transferase</keyword>
<organism evidence="14 15">
    <name type="scientific">Stereocaulon virgatum</name>
    <dbReference type="NCBI Taxonomy" id="373712"/>
    <lineage>
        <taxon>Eukaryota</taxon>
        <taxon>Fungi</taxon>
        <taxon>Dikarya</taxon>
        <taxon>Ascomycota</taxon>
        <taxon>Pezizomycotina</taxon>
        <taxon>Lecanoromycetes</taxon>
        <taxon>OSLEUM clade</taxon>
        <taxon>Lecanoromycetidae</taxon>
        <taxon>Lecanorales</taxon>
        <taxon>Lecanorineae</taxon>
        <taxon>Stereocaulaceae</taxon>
        <taxon>Stereocaulon</taxon>
    </lineage>
</organism>
<feature type="compositionally biased region" description="Basic and acidic residues" evidence="12">
    <location>
        <begin position="428"/>
        <end position="449"/>
    </location>
</feature>
<dbReference type="InterPro" id="IPR001594">
    <property type="entry name" value="Palmitoyltrfase_DHHC"/>
</dbReference>
<dbReference type="Pfam" id="PF01529">
    <property type="entry name" value="DHHC"/>
    <property type="match status" value="1"/>
</dbReference>
<comment type="similarity">
    <text evidence="9">Belongs to the DHHC palmitoyltransferase family. PFA5 subfamily.</text>
</comment>
<feature type="compositionally biased region" description="Basic residues" evidence="12">
    <location>
        <begin position="416"/>
        <end position="427"/>
    </location>
</feature>
<dbReference type="PANTHER" id="PTHR22883">
    <property type="entry name" value="ZINC FINGER DHHC DOMAIN CONTAINING PROTEIN"/>
    <property type="match status" value="1"/>
</dbReference>
<evidence type="ECO:0000256" key="7">
    <source>
        <dbReference type="ARBA" id="ARBA00023288"/>
    </source>
</evidence>
<proteinExistence type="inferred from homology"/>
<keyword evidence="5 11" id="KW-0472">Membrane</keyword>
<evidence type="ECO:0000256" key="6">
    <source>
        <dbReference type="ARBA" id="ARBA00023139"/>
    </source>
</evidence>
<feature type="transmembrane region" description="Helical" evidence="11">
    <location>
        <begin position="251"/>
        <end position="280"/>
    </location>
</feature>
<name>A0ABR4AGX0_9LECA</name>
<dbReference type="PANTHER" id="PTHR22883:SF23">
    <property type="entry name" value="PALMITOYLTRANSFERASE ZDHHC6"/>
    <property type="match status" value="1"/>
</dbReference>
<keyword evidence="4 11" id="KW-1133">Transmembrane helix</keyword>
<evidence type="ECO:0000259" key="13">
    <source>
        <dbReference type="Pfam" id="PF01529"/>
    </source>
</evidence>
<evidence type="ECO:0000256" key="9">
    <source>
        <dbReference type="ARBA" id="ARBA00038298"/>
    </source>
</evidence>
<accession>A0ABR4AGX0</accession>
<reference evidence="14 15" key="1">
    <citation type="submission" date="2024-09" db="EMBL/GenBank/DDBJ databases">
        <title>Rethinking Asexuality: The Enigmatic Case of Functional Sexual Genes in Lepraria (Stereocaulaceae).</title>
        <authorList>
            <person name="Doellman M."/>
            <person name="Sun Y."/>
            <person name="Barcenas-Pena A."/>
            <person name="Lumbsch H.T."/>
            <person name="Grewe F."/>
        </authorList>
    </citation>
    <scope>NUCLEOTIDE SEQUENCE [LARGE SCALE GENOMIC DNA]</scope>
    <source>
        <strain evidence="14 15">Mercado 3170</strain>
    </source>
</reference>
<feature type="compositionally biased region" description="Basic and acidic residues" evidence="12">
    <location>
        <begin position="100"/>
        <end position="130"/>
    </location>
</feature>
<evidence type="ECO:0000256" key="4">
    <source>
        <dbReference type="ARBA" id="ARBA00022989"/>
    </source>
</evidence>
<dbReference type="PROSITE" id="PS50216">
    <property type="entry name" value="DHHC"/>
    <property type="match status" value="1"/>
</dbReference>
<feature type="domain" description="Palmitoyltransferase DHHC" evidence="13">
    <location>
        <begin position="173"/>
        <end position="289"/>
    </location>
</feature>
<evidence type="ECO:0000256" key="10">
    <source>
        <dbReference type="ARBA" id="ARBA00048048"/>
    </source>
</evidence>
<evidence type="ECO:0000256" key="2">
    <source>
        <dbReference type="ARBA" id="ARBA00022679"/>
    </source>
</evidence>
<keyword evidence="8 11" id="KW-0012">Acyltransferase</keyword>
<dbReference type="EC" id="2.3.1.225" evidence="11"/>